<evidence type="ECO:0000313" key="3">
    <source>
        <dbReference type="WBParaSite" id="maker-unitig_39933-snap-gene-0.2-mRNA-1"/>
    </source>
</evidence>
<dbReference type="Proteomes" id="UP000095280">
    <property type="component" value="Unplaced"/>
</dbReference>
<name>A0A1I8FNB5_9PLAT</name>
<proteinExistence type="predicted"/>
<feature type="region of interest" description="Disordered" evidence="1">
    <location>
        <begin position="30"/>
        <end position="51"/>
    </location>
</feature>
<dbReference type="WBParaSite" id="maker-unitig_39933-snap-gene-0.2-mRNA-1">
    <property type="protein sequence ID" value="maker-unitig_39933-snap-gene-0.2-mRNA-1"/>
    <property type="gene ID" value="maker-unitig_39933-snap-gene-0.2"/>
</dbReference>
<organism evidence="2 3">
    <name type="scientific">Macrostomum lignano</name>
    <dbReference type="NCBI Taxonomy" id="282301"/>
    <lineage>
        <taxon>Eukaryota</taxon>
        <taxon>Metazoa</taxon>
        <taxon>Spiralia</taxon>
        <taxon>Lophotrochozoa</taxon>
        <taxon>Platyhelminthes</taxon>
        <taxon>Rhabditophora</taxon>
        <taxon>Macrostomorpha</taxon>
        <taxon>Macrostomida</taxon>
        <taxon>Macrostomidae</taxon>
        <taxon>Macrostomum</taxon>
    </lineage>
</organism>
<accession>A0A1I8FNB5</accession>
<protein>
    <submittedName>
        <fullName evidence="3">Rod-binding domain-containing protein</fullName>
    </submittedName>
</protein>
<dbReference type="AlphaFoldDB" id="A0A1I8FNB5"/>
<reference evidence="3" key="1">
    <citation type="submission" date="2016-11" db="UniProtKB">
        <authorList>
            <consortium name="WormBaseParasite"/>
        </authorList>
    </citation>
    <scope>IDENTIFICATION</scope>
</reference>
<feature type="compositionally biased region" description="Basic residues" evidence="1">
    <location>
        <begin position="115"/>
        <end position="138"/>
    </location>
</feature>
<evidence type="ECO:0000256" key="1">
    <source>
        <dbReference type="SAM" id="MobiDB-lite"/>
    </source>
</evidence>
<sequence>MGIGPDAFNRSVHHLRLRRDAGAQKAECMRRREHQPGAAWAGGGAKNKVQQQTPEDAFMAMMKRMTAGKSLQCSRADVSAPELSVSVGSALGSRRSSVYAPTYGNTLSPNYSAPRPRRRRRRRLPTQRRRRSRNRRDR</sequence>
<feature type="region of interest" description="Disordered" evidence="1">
    <location>
        <begin position="77"/>
        <end position="138"/>
    </location>
</feature>
<keyword evidence="2" id="KW-1185">Reference proteome</keyword>
<evidence type="ECO:0000313" key="2">
    <source>
        <dbReference type="Proteomes" id="UP000095280"/>
    </source>
</evidence>